<evidence type="ECO:0000313" key="1">
    <source>
        <dbReference type="EMBL" id="SDC44438.1"/>
    </source>
</evidence>
<keyword evidence="2" id="KW-1185">Reference proteome</keyword>
<evidence type="ECO:0000313" key="2">
    <source>
        <dbReference type="Proteomes" id="UP000199628"/>
    </source>
</evidence>
<dbReference type="AlphaFoldDB" id="A0A1G6LMD4"/>
<sequence length="84" mass="8879">MIFIFFKILPPDALFLTGRSLLDFALSIGRQMHIEDVGGGALADIASVRLAASAPGSHRLASRLCHDHPVADPAARGKPVVAYA</sequence>
<accession>A0A1G6LMD4</accession>
<dbReference type="EMBL" id="FMZV01000002">
    <property type="protein sequence ID" value="SDC44438.1"/>
    <property type="molecule type" value="Genomic_DNA"/>
</dbReference>
<organism evidence="1 2">
    <name type="scientific">Ruegeria marina</name>
    <dbReference type="NCBI Taxonomy" id="639004"/>
    <lineage>
        <taxon>Bacteria</taxon>
        <taxon>Pseudomonadati</taxon>
        <taxon>Pseudomonadota</taxon>
        <taxon>Alphaproteobacteria</taxon>
        <taxon>Rhodobacterales</taxon>
        <taxon>Roseobacteraceae</taxon>
        <taxon>Ruegeria</taxon>
    </lineage>
</organism>
<dbReference type="RefSeq" id="WP_093027826.1">
    <property type="nucleotide sequence ID" value="NZ_FMZV01000002.1"/>
</dbReference>
<name>A0A1G6LMD4_9RHOB</name>
<dbReference type="Proteomes" id="UP000199628">
    <property type="component" value="Unassembled WGS sequence"/>
</dbReference>
<gene>
    <name evidence="1" type="ORF">SAMN04488239_102282</name>
</gene>
<reference evidence="2" key="1">
    <citation type="submission" date="2016-10" db="EMBL/GenBank/DDBJ databases">
        <authorList>
            <person name="Varghese N."/>
            <person name="Submissions S."/>
        </authorList>
    </citation>
    <scope>NUCLEOTIDE SEQUENCE [LARGE SCALE GENOMIC DNA]</scope>
    <source>
        <strain evidence="2">CGMCC 1.9108</strain>
    </source>
</reference>
<dbReference type="STRING" id="639004.SAMN04488239_102282"/>
<protein>
    <submittedName>
        <fullName evidence="1">Uncharacterized protein</fullName>
    </submittedName>
</protein>
<proteinExistence type="predicted"/>